<dbReference type="Proteomes" id="UP000260874">
    <property type="component" value="Unassembled WGS sequence"/>
</dbReference>
<dbReference type="Proteomes" id="UP000285343">
    <property type="component" value="Unassembled WGS sequence"/>
</dbReference>
<accession>A0A3E4PMJ5</accession>
<dbReference type="EMBL" id="QRZC01000031">
    <property type="protein sequence ID" value="RGV38166.1"/>
    <property type="molecule type" value="Genomic_DNA"/>
</dbReference>
<organism evidence="1 3">
    <name type="scientific">Bacteroides uniformis</name>
    <dbReference type="NCBI Taxonomy" id="820"/>
    <lineage>
        <taxon>Bacteria</taxon>
        <taxon>Pseudomonadati</taxon>
        <taxon>Bacteroidota</taxon>
        <taxon>Bacteroidia</taxon>
        <taxon>Bacteroidales</taxon>
        <taxon>Bacteroidaceae</taxon>
        <taxon>Bacteroides</taxon>
    </lineage>
</organism>
<gene>
    <name evidence="2" type="ORF">DWW14_18835</name>
    <name evidence="1" type="ORF">DXC91_18225</name>
</gene>
<evidence type="ECO:0000313" key="4">
    <source>
        <dbReference type="Proteomes" id="UP000285343"/>
    </source>
</evidence>
<dbReference type="AlphaFoldDB" id="A0A3E4PMJ5"/>
<evidence type="ECO:0000313" key="2">
    <source>
        <dbReference type="EMBL" id="RGV38166.1"/>
    </source>
</evidence>
<evidence type="ECO:0000313" key="1">
    <source>
        <dbReference type="EMBL" id="RGK81143.1"/>
    </source>
</evidence>
<proteinExistence type="predicted"/>
<name>A0A3E4PMJ5_BACUN</name>
<evidence type="ECO:0000313" key="3">
    <source>
        <dbReference type="Proteomes" id="UP000260874"/>
    </source>
</evidence>
<sequence length="59" mass="6579">MQRHCIPVCSSTATVLQSHCNLFAVTLQQMCSNYKLYDCHSKQKAPQSLLSLCGTLFSL</sequence>
<protein>
    <submittedName>
        <fullName evidence="1">Uncharacterized protein</fullName>
    </submittedName>
</protein>
<comment type="caution">
    <text evidence="1">The sequence shown here is derived from an EMBL/GenBank/DDBJ whole genome shotgun (WGS) entry which is preliminary data.</text>
</comment>
<reference evidence="3 4" key="1">
    <citation type="submission" date="2018-08" db="EMBL/GenBank/DDBJ databases">
        <title>A genome reference for cultivated species of the human gut microbiota.</title>
        <authorList>
            <person name="Zou Y."/>
            <person name="Xue W."/>
            <person name="Luo G."/>
        </authorList>
    </citation>
    <scope>NUCLEOTIDE SEQUENCE [LARGE SCALE GENOMIC DNA]</scope>
    <source>
        <strain evidence="2 4">AF14-42</strain>
        <strain evidence="1 3">TF09-22</strain>
    </source>
</reference>
<dbReference type="EMBL" id="QSRB01000020">
    <property type="protein sequence ID" value="RGK81143.1"/>
    <property type="molecule type" value="Genomic_DNA"/>
</dbReference>